<dbReference type="InterPro" id="IPR010280">
    <property type="entry name" value="U5_MeTrfase_fam"/>
</dbReference>
<proteinExistence type="predicted"/>
<feature type="domain" description="TRAM" evidence="4">
    <location>
        <begin position="2"/>
        <end position="61"/>
    </location>
</feature>
<dbReference type="Gene3D" id="2.40.50.1070">
    <property type="match status" value="1"/>
</dbReference>
<dbReference type="EMBL" id="AJWY01014046">
    <property type="protein sequence ID" value="EKC44890.1"/>
    <property type="molecule type" value="Genomic_DNA"/>
</dbReference>
<dbReference type="SUPFAM" id="SSF53335">
    <property type="entry name" value="S-adenosyl-L-methionine-dependent methyltransferases"/>
    <property type="match status" value="1"/>
</dbReference>
<dbReference type="GO" id="GO:0070475">
    <property type="term" value="P:rRNA base methylation"/>
    <property type="evidence" value="ECO:0007669"/>
    <property type="project" value="TreeGrafter"/>
</dbReference>
<keyword evidence="3" id="KW-0949">S-adenosyl-L-methionine</keyword>
<accession>K1RTQ3</accession>
<dbReference type="Gene3D" id="2.40.50.140">
    <property type="entry name" value="Nucleic acid-binding proteins"/>
    <property type="match status" value="1"/>
</dbReference>
<keyword evidence="1 5" id="KW-0489">Methyltransferase</keyword>
<dbReference type="Gene3D" id="3.40.50.150">
    <property type="entry name" value="Vaccinia Virus protein VP39"/>
    <property type="match status" value="1"/>
</dbReference>
<dbReference type="AlphaFoldDB" id="K1RTQ3"/>
<dbReference type="PANTHER" id="PTHR11061:SF30">
    <property type="entry name" value="TRNA (URACIL(54)-C(5))-METHYLTRANSFERASE"/>
    <property type="match status" value="1"/>
</dbReference>
<dbReference type="InterPro" id="IPR002792">
    <property type="entry name" value="TRAM_dom"/>
</dbReference>
<protein>
    <submittedName>
        <fullName evidence="5">23S rRNA (Uracil-5-)-methyltransferase RumA</fullName>
    </submittedName>
</protein>
<evidence type="ECO:0000256" key="1">
    <source>
        <dbReference type="ARBA" id="ARBA00022603"/>
    </source>
</evidence>
<evidence type="ECO:0000256" key="2">
    <source>
        <dbReference type="ARBA" id="ARBA00022679"/>
    </source>
</evidence>
<dbReference type="GO" id="GO:0070041">
    <property type="term" value="F:rRNA (uridine-C5-)-methyltransferase activity"/>
    <property type="evidence" value="ECO:0007669"/>
    <property type="project" value="TreeGrafter"/>
</dbReference>
<sequence>MTLKKNDIVNLTITSATAEGSGVGRTDDGIAVFVQGSAIGDELNVRILKVKKTYAFGKIEEILVPSKARITPDCENFMKCGGCTWRHISYEEECKIKQQRVEDAVTRIGGLDNVVFKPIISSDNITRYRNKAQYPVGLDRDGNVVTGFYSFHSHRIINCTDCILQPEI</sequence>
<evidence type="ECO:0000313" key="5">
    <source>
        <dbReference type="EMBL" id="EKC44890.1"/>
    </source>
</evidence>
<keyword evidence="2 5" id="KW-0808">Transferase</keyword>
<dbReference type="InterPro" id="IPR012340">
    <property type="entry name" value="NA-bd_OB-fold"/>
</dbReference>
<feature type="non-terminal residue" evidence="5">
    <location>
        <position position="168"/>
    </location>
</feature>
<dbReference type="PANTHER" id="PTHR11061">
    <property type="entry name" value="RNA M5U METHYLTRANSFERASE"/>
    <property type="match status" value="1"/>
</dbReference>
<comment type="caution">
    <text evidence="5">The sequence shown here is derived from an EMBL/GenBank/DDBJ whole genome shotgun (WGS) entry which is preliminary data.</text>
</comment>
<dbReference type="SUPFAM" id="SSF50249">
    <property type="entry name" value="Nucleic acid-binding proteins"/>
    <property type="match status" value="1"/>
</dbReference>
<name>K1RTQ3_9ZZZZ</name>
<dbReference type="Pfam" id="PF01938">
    <property type="entry name" value="TRAM"/>
    <property type="match status" value="1"/>
</dbReference>
<evidence type="ECO:0000256" key="3">
    <source>
        <dbReference type="ARBA" id="ARBA00022691"/>
    </source>
</evidence>
<organism evidence="5">
    <name type="scientific">human gut metagenome</name>
    <dbReference type="NCBI Taxonomy" id="408170"/>
    <lineage>
        <taxon>unclassified sequences</taxon>
        <taxon>metagenomes</taxon>
        <taxon>organismal metagenomes</taxon>
    </lineage>
</organism>
<evidence type="ECO:0000259" key="4">
    <source>
        <dbReference type="PROSITE" id="PS50926"/>
    </source>
</evidence>
<reference evidence="5" key="1">
    <citation type="journal article" date="2013" name="Environ. Microbiol.">
        <title>Microbiota from the distal guts of lean and obese adolescents exhibit partial functional redundancy besides clear differences in community structure.</title>
        <authorList>
            <person name="Ferrer M."/>
            <person name="Ruiz A."/>
            <person name="Lanza F."/>
            <person name="Haange S.B."/>
            <person name="Oberbach A."/>
            <person name="Till H."/>
            <person name="Bargiela R."/>
            <person name="Campoy C."/>
            <person name="Segura M.T."/>
            <person name="Richter M."/>
            <person name="von Bergen M."/>
            <person name="Seifert J."/>
            <person name="Suarez A."/>
        </authorList>
    </citation>
    <scope>NUCLEOTIDE SEQUENCE</scope>
</reference>
<dbReference type="PROSITE" id="PS51687">
    <property type="entry name" value="SAM_MT_RNA_M5U"/>
    <property type="match status" value="1"/>
</dbReference>
<dbReference type="PROSITE" id="PS50926">
    <property type="entry name" value="TRAM"/>
    <property type="match status" value="1"/>
</dbReference>
<dbReference type="InterPro" id="IPR029063">
    <property type="entry name" value="SAM-dependent_MTases_sf"/>
</dbReference>
<gene>
    <name evidence="5" type="ORF">LEA_20436</name>
</gene>